<dbReference type="HAMAP" id="MF_00141">
    <property type="entry name" value="EF_P"/>
    <property type="match status" value="1"/>
</dbReference>
<dbReference type="Pfam" id="PF01132">
    <property type="entry name" value="EFP"/>
    <property type="match status" value="1"/>
</dbReference>
<evidence type="ECO:0000313" key="13">
    <source>
        <dbReference type="Proteomes" id="UP000287447"/>
    </source>
</evidence>
<dbReference type="PROSITE" id="PS01275">
    <property type="entry name" value="EFP"/>
    <property type="match status" value="1"/>
</dbReference>
<evidence type="ECO:0000256" key="3">
    <source>
        <dbReference type="ARBA" id="ARBA00009479"/>
    </source>
</evidence>
<dbReference type="NCBIfam" id="NF001810">
    <property type="entry name" value="PRK00529.1"/>
    <property type="match status" value="1"/>
</dbReference>
<keyword evidence="5 7" id="KW-0251">Elongation factor</keyword>
<protein>
    <recommendedName>
        <fullName evidence="7 8">Elongation factor P</fullName>
        <shortName evidence="7">EF-P</shortName>
    </recommendedName>
</protein>
<dbReference type="InterPro" id="IPR001059">
    <property type="entry name" value="Transl_elong_P/YeiP_cen"/>
</dbReference>
<evidence type="ECO:0000256" key="4">
    <source>
        <dbReference type="ARBA" id="ARBA00022490"/>
    </source>
</evidence>
<dbReference type="FunFam" id="2.40.50.140:FF:000009">
    <property type="entry name" value="Elongation factor P"/>
    <property type="match status" value="1"/>
</dbReference>
<accession>A0A437QGV3</accession>
<dbReference type="OrthoDB" id="9801844at2"/>
<dbReference type="AlphaFoldDB" id="A0A437QGV3"/>
<organism evidence="12 13">
    <name type="scientific">Hwanghaeella grinnelliae</name>
    <dbReference type="NCBI Taxonomy" id="2500179"/>
    <lineage>
        <taxon>Bacteria</taxon>
        <taxon>Pseudomonadati</taxon>
        <taxon>Pseudomonadota</taxon>
        <taxon>Alphaproteobacteria</taxon>
        <taxon>Rhodospirillales</taxon>
        <taxon>Rhodospirillaceae</taxon>
        <taxon>Hwanghaeella</taxon>
    </lineage>
</organism>
<dbReference type="InterPro" id="IPR008991">
    <property type="entry name" value="Translation_prot_SH3-like_sf"/>
</dbReference>
<comment type="subcellular location">
    <subcellularLocation>
        <location evidence="1 7">Cytoplasm</location>
    </subcellularLocation>
</comment>
<dbReference type="Proteomes" id="UP000287447">
    <property type="component" value="Unassembled WGS sequence"/>
</dbReference>
<dbReference type="PIRSF" id="PIRSF005901">
    <property type="entry name" value="EF-P"/>
    <property type="match status" value="1"/>
</dbReference>
<dbReference type="Gene3D" id="2.30.30.30">
    <property type="match status" value="1"/>
</dbReference>
<gene>
    <name evidence="7 12" type="primary">efp</name>
    <name evidence="12" type="ORF">EOI86_21645</name>
</gene>
<dbReference type="GO" id="GO:0005829">
    <property type="term" value="C:cytosol"/>
    <property type="evidence" value="ECO:0007669"/>
    <property type="project" value="UniProtKB-ARBA"/>
</dbReference>
<dbReference type="CDD" id="cd05794">
    <property type="entry name" value="S1_EF-P_repeat_2"/>
    <property type="match status" value="1"/>
</dbReference>
<dbReference type="GO" id="GO:0043043">
    <property type="term" value="P:peptide biosynthetic process"/>
    <property type="evidence" value="ECO:0007669"/>
    <property type="project" value="InterPro"/>
</dbReference>
<dbReference type="Pfam" id="PF09285">
    <property type="entry name" value="Elong-fact-P_C"/>
    <property type="match status" value="1"/>
</dbReference>
<evidence type="ECO:0000313" key="12">
    <source>
        <dbReference type="EMBL" id="RVU33752.1"/>
    </source>
</evidence>
<dbReference type="InterPro" id="IPR014722">
    <property type="entry name" value="Rib_uL2_dom2"/>
</dbReference>
<comment type="similarity">
    <text evidence="3 7 9">Belongs to the elongation factor P family.</text>
</comment>
<dbReference type="PANTHER" id="PTHR30053:SF14">
    <property type="entry name" value="TRANSLATION ELONGATION FACTOR KOW-LIKE DOMAIN-CONTAINING PROTEIN"/>
    <property type="match status" value="1"/>
</dbReference>
<dbReference type="PANTHER" id="PTHR30053">
    <property type="entry name" value="ELONGATION FACTOR P"/>
    <property type="match status" value="1"/>
</dbReference>
<dbReference type="GO" id="GO:0003746">
    <property type="term" value="F:translation elongation factor activity"/>
    <property type="evidence" value="ECO:0007669"/>
    <property type="project" value="UniProtKB-UniRule"/>
</dbReference>
<dbReference type="InterPro" id="IPR013185">
    <property type="entry name" value="Transl_elong_KOW-like"/>
</dbReference>
<dbReference type="SMART" id="SM01185">
    <property type="entry name" value="EFP"/>
    <property type="match status" value="1"/>
</dbReference>
<dbReference type="InterPro" id="IPR012340">
    <property type="entry name" value="NA-bd_OB-fold"/>
</dbReference>
<evidence type="ECO:0000259" key="11">
    <source>
        <dbReference type="SMART" id="SM01185"/>
    </source>
</evidence>
<dbReference type="SUPFAM" id="SSF50249">
    <property type="entry name" value="Nucleic acid-binding proteins"/>
    <property type="match status" value="2"/>
</dbReference>
<dbReference type="EMBL" id="SADE01000004">
    <property type="protein sequence ID" value="RVU33752.1"/>
    <property type="molecule type" value="Genomic_DNA"/>
</dbReference>
<dbReference type="InterPro" id="IPR015365">
    <property type="entry name" value="Elong-fact-P_C"/>
</dbReference>
<dbReference type="NCBIfam" id="TIGR00038">
    <property type="entry name" value="efp"/>
    <property type="match status" value="1"/>
</dbReference>
<evidence type="ECO:0000256" key="2">
    <source>
        <dbReference type="ARBA" id="ARBA00004815"/>
    </source>
</evidence>
<evidence type="ECO:0000256" key="1">
    <source>
        <dbReference type="ARBA" id="ARBA00004496"/>
    </source>
</evidence>
<proteinExistence type="inferred from homology"/>
<dbReference type="Pfam" id="PF08207">
    <property type="entry name" value="EFP_N"/>
    <property type="match status" value="1"/>
</dbReference>
<comment type="function">
    <text evidence="7">Involved in peptide bond synthesis. Stimulates efficient translation and peptide-bond synthesis on native or reconstituted 70S ribosomes in vitro. Probably functions indirectly by altering the affinity of the ribosome for aminoacyl-tRNA, thus increasing their reactivity as acceptors for peptidyl transferase.</text>
</comment>
<sequence length="188" mass="20660">MKDTAINLRAGNAFMHEGKLLVVVKNEINQPGKGASVAQIEARDPLMGTKTNLRFRTQESIERADLFETDYQYLFETDGVYTFMNNETFEQIEVAGDLIGSPKAYLQEGMICAIQTHEGAPISVTLPKTVVMTVTEADPVVKGQTQSSSYKPAVLENGERVLVPPHIETGTRIVVHTADGAYSERAKD</sequence>
<dbReference type="Gene3D" id="2.40.50.140">
    <property type="entry name" value="Nucleic acid-binding proteins"/>
    <property type="match status" value="2"/>
</dbReference>
<feature type="domain" description="Elongation factor P C-terminal" evidence="10">
    <location>
        <begin position="130"/>
        <end position="185"/>
    </location>
</feature>
<dbReference type="RefSeq" id="WP_127767782.1">
    <property type="nucleotide sequence ID" value="NZ_SADE01000004.1"/>
</dbReference>
<keyword evidence="13" id="KW-1185">Reference proteome</keyword>
<dbReference type="InterPro" id="IPR011768">
    <property type="entry name" value="Transl_elongation_fac_P"/>
</dbReference>
<evidence type="ECO:0000256" key="6">
    <source>
        <dbReference type="ARBA" id="ARBA00022917"/>
    </source>
</evidence>
<evidence type="ECO:0000256" key="9">
    <source>
        <dbReference type="RuleBase" id="RU004389"/>
    </source>
</evidence>
<dbReference type="InterPro" id="IPR013852">
    <property type="entry name" value="Transl_elong_P/YeiP_CS"/>
</dbReference>
<keyword evidence="4 7" id="KW-0963">Cytoplasm</keyword>
<dbReference type="UniPathway" id="UPA00345"/>
<evidence type="ECO:0000259" key="10">
    <source>
        <dbReference type="SMART" id="SM00841"/>
    </source>
</evidence>
<comment type="caution">
    <text evidence="12">The sequence shown here is derived from an EMBL/GenBank/DDBJ whole genome shotgun (WGS) entry which is preliminary data.</text>
</comment>
<dbReference type="CDD" id="cd04470">
    <property type="entry name" value="S1_EF-P_repeat_1"/>
    <property type="match status" value="1"/>
</dbReference>
<evidence type="ECO:0000256" key="7">
    <source>
        <dbReference type="HAMAP-Rule" id="MF_00141"/>
    </source>
</evidence>
<dbReference type="SUPFAM" id="SSF50104">
    <property type="entry name" value="Translation proteins SH3-like domain"/>
    <property type="match status" value="1"/>
</dbReference>
<feature type="domain" description="Translation elongation factor P/YeiP central" evidence="11">
    <location>
        <begin position="68"/>
        <end position="122"/>
    </location>
</feature>
<evidence type="ECO:0000256" key="8">
    <source>
        <dbReference type="NCBIfam" id="TIGR00038"/>
    </source>
</evidence>
<reference evidence="13" key="1">
    <citation type="submission" date="2019-01" db="EMBL/GenBank/DDBJ databases">
        <title>Gri0909 isolated from a small marine red alga.</title>
        <authorList>
            <person name="Kim J."/>
            <person name="Jeong S.E."/>
            <person name="Jeon C.O."/>
        </authorList>
    </citation>
    <scope>NUCLEOTIDE SEQUENCE [LARGE SCALE GENOMIC DNA]</scope>
    <source>
        <strain evidence="13">Gri0909</strain>
    </source>
</reference>
<dbReference type="InterPro" id="IPR020599">
    <property type="entry name" value="Transl_elong_fac_P/YeiP"/>
</dbReference>
<dbReference type="FunFam" id="2.40.50.140:FF:000004">
    <property type="entry name" value="Elongation factor P"/>
    <property type="match status" value="1"/>
</dbReference>
<evidence type="ECO:0000256" key="5">
    <source>
        <dbReference type="ARBA" id="ARBA00022768"/>
    </source>
</evidence>
<comment type="pathway">
    <text evidence="2 7">Protein biosynthesis; polypeptide chain elongation.</text>
</comment>
<dbReference type="SMART" id="SM00841">
    <property type="entry name" value="Elong-fact-P_C"/>
    <property type="match status" value="1"/>
</dbReference>
<name>A0A437QGV3_9PROT</name>
<keyword evidence="6 7" id="KW-0648">Protein biosynthesis</keyword>